<dbReference type="InterPro" id="IPR017736">
    <property type="entry name" value="Glyco_hydro_1_beta-glucosidase"/>
</dbReference>
<feature type="binding site" evidence="10">
    <location>
        <position position="21"/>
    </location>
    <ligand>
        <name>substrate</name>
    </ligand>
</feature>
<dbReference type="GO" id="GO:0005829">
    <property type="term" value="C:cytosol"/>
    <property type="evidence" value="ECO:0007669"/>
    <property type="project" value="TreeGrafter"/>
</dbReference>
<dbReference type="PANTHER" id="PTHR10353">
    <property type="entry name" value="GLYCOSYL HYDROLASE"/>
    <property type="match status" value="1"/>
</dbReference>
<dbReference type="NCBIfam" id="TIGR03356">
    <property type="entry name" value="BGL"/>
    <property type="match status" value="1"/>
</dbReference>
<evidence type="ECO:0000256" key="8">
    <source>
        <dbReference type="ARBA" id="ARBA00023326"/>
    </source>
</evidence>
<feature type="binding site" evidence="10">
    <location>
        <position position="123"/>
    </location>
    <ligand>
        <name>substrate</name>
    </ligand>
</feature>
<feature type="non-terminal residue" evidence="11">
    <location>
        <position position="461"/>
    </location>
</feature>
<dbReference type="EMBL" id="JAAKZV010000140">
    <property type="protein sequence ID" value="NGN67393.1"/>
    <property type="molecule type" value="Genomic_DNA"/>
</dbReference>
<keyword evidence="5" id="KW-0136">Cellulose degradation</keyword>
<dbReference type="InterPro" id="IPR001360">
    <property type="entry name" value="Glyco_hydro_1"/>
</dbReference>
<name>A0A6G4U5M0_9ACTN</name>
<feature type="binding site" evidence="10">
    <location>
        <position position="407"/>
    </location>
    <ligand>
        <name>substrate</name>
    </ligand>
</feature>
<keyword evidence="6" id="KW-0119">Carbohydrate metabolism</keyword>
<sequence length="461" mass="50974">MTDTLRFPDGFRWGTSTSAYQVEGSVRADGKGESIWDRFAAVPGAIENGDTGDVACDQYRRWAEDADLMAGLGLNAHRFSLSWPRILPDGGAGRVEKRGLDHYDRVIDGLLERGIEPLVTLYHWDLPQPLQERGGWRARETAERFAEYAAVCFEAYGDRVRDWVTINEPWVIGLLGHQLGLHAPGEKDLRGSAEAMHHLLLAHGLAVRELRSGGARADARAGIAYSLWPHTPATDSAADHEAAHGSDGYTNRWFLDPVHGRGYPADMRAHWERAIGPLDFVRDGDEDTIAAGSDFIGVNYYTRRIVRAGAGDGPWPWKVEGGRADVPRTDLNWEILPDELESLLVRLHEEYSGVPLMVTENGGVFNDQPGPDGAVHDDRRVDFLHRHLAAVHAAIGAGAPVEGYYHWSLIDNFEWAMGYRPRFGLVHVDRETQRRTVKDSGLWYGRAAGRGGIPAVPGSVG</sequence>
<evidence type="ECO:0000313" key="12">
    <source>
        <dbReference type="Proteomes" id="UP000481583"/>
    </source>
</evidence>
<evidence type="ECO:0000256" key="1">
    <source>
        <dbReference type="ARBA" id="ARBA00000448"/>
    </source>
</evidence>
<dbReference type="EC" id="3.2.1.21" evidence="3"/>
<comment type="catalytic activity">
    <reaction evidence="1">
        <text>Hydrolysis of terminal, non-reducing beta-D-glucosyl residues with release of beta-D-glucose.</text>
        <dbReference type="EC" id="3.2.1.21"/>
    </reaction>
</comment>
<reference evidence="11 12" key="1">
    <citation type="submission" date="2020-02" db="EMBL/GenBank/DDBJ databases">
        <title>Whole-genome analyses of novel actinobacteria.</title>
        <authorList>
            <person name="Sahin N."/>
        </authorList>
    </citation>
    <scope>NUCLEOTIDE SEQUENCE [LARGE SCALE GENOMIC DNA]</scope>
    <source>
        <strain evidence="11 12">A7024</strain>
    </source>
</reference>
<dbReference type="SUPFAM" id="SSF51445">
    <property type="entry name" value="(Trans)glycosidases"/>
    <property type="match status" value="1"/>
</dbReference>
<evidence type="ECO:0000256" key="5">
    <source>
        <dbReference type="ARBA" id="ARBA00023001"/>
    </source>
</evidence>
<dbReference type="Proteomes" id="UP000481583">
    <property type="component" value="Unassembled WGS sequence"/>
</dbReference>
<feature type="active site" description="Proton donor" evidence="9">
    <location>
        <position position="168"/>
    </location>
</feature>
<dbReference type="GO" id="GO:0008422">
    <property type="term" value="F:beta-glucosidase activity"/>
    <property type="evidence" value="ECO:0007669"/>
    <property type="project" value="UniProtKB-EC"/>
</dbReference>
<dbReference type="PROSITE" id="PS00653">
    <property type="entry name" value="GLYCOSYL_HYDROL_F1_2"/>
    <property type="match status" value="1"/>
</dbReference>
<feature type="binding site" evidence="10">
    <location>
        <position position="167"/>
    </location>
    <ligand>
        <name>substrate</name>
    </ligand>
</feature>
<dbReference type="PANTHER" id="PTHR10353:SF36">
    <property type="entry name" value="LP05116P"/>
    <property type="match status" value="1"/>
</dbReference>
<keyword evidence="7 11" id="KW-0326">Glycosidase</keyword>
<dbReference type="GO" id="GO:0030245">
    <property type="term" value="P:cellulose catabolic process"/>
    <property type="evidence" value="ECO:0007669"/>
    <property type="project" value="UniProtKB-KW"/>
</dbReference>
<evidence type="ECO:0000256" key="3">
    <source>
        <dbReference type="ARBA" id="ARBA00012744"/>
    </source>
</evidence>
<evidence type="ECO:0000256" key="7">
    <source>
        <dbReference type="ARBA" id="ARBA00023295"/>
    </source>
</evidence>
<dbReference type="RefSeq" id="WP_165240689.1">
    <property type="nucleotide sequence ID" value="NZ_JAAKZV010000140.1"/>
</dbReference>
<organism evidence="11 12">
    <name type="scientific">Streptomyces coryli</name>
    <dbReference type="NCBI Taxonomy" id="1128680"/>
    <lineage>
        <taxon>Bacteria</taxon>
        <taxon>Bacillati</taxon>
        <taxon>Actinomycetota</taxon>
        <taxon>Actinomycetes</taxon>
        <taxon>Kitasatosporales</taxon>
        <taxon>Streptomycetaceae</taxon>
        <taxon>Streptomyces</taxon>
    </lineage>
</organism>
<feature type="binding site" evidence="10">
    <location>
        <begin position="414"/>
        <end position="415"/>
    </location>
    <ligand>
        <name>substrate</name>
    </ligand>
</feature>
<evidence type="ECO:0000256" key="10">
    <source>
        <dbReference type="PIRSR" id="PIRSR617736-2"/>
    </source>
</evidence>
<gene>
    <name evidence="11" type="ORF">G5C51_26245</name>
</gene>
<evidence type="ECO:0000256" key="4">
    <source>
        <dbReference type="ARBA" id="ARBA00022801"/>
    </source>
</evidence>
<protein>
    <recommendedName>
        <fullName evidence="3">beta-glucosidase</fullName>
        <ecNumber evidence="3">3.2.1.21</ecNumber>
    </recommendedName>
</protein>
<evidence type="ECO:0000256" key="2">
    <source>
        <dbReference type="ARBA" id="ARBA00010838"/>
    </source>
</evidence>
<evidence type="ECO:0000256" key="6">
    <source>
        <dbReference type="ARBA" id="ARBA00023277"/>
    </source>
</evidence>
<dbReference type="AlphaFoldDB" id="A0A6G4U5M0"/>
<feature type="active site" description="Nucleophile" evidence="9">
    <location>
        <position position="360"/>
    </location>
</feature>
<evidence type="ECO:0000256" key="9">
    <source>
        <dbReference type="PIRSR" id="PIRSR617736-1"/>
    </source>
</evidence>
<evidence type="ECO:0000313" key="11">
    <source>
        <dbReference type="EMBL" id="NGN67393.1"/>
    </source>
</evidence>
<dbReference type="InterPro" id="IPR017853">
    <property type="entry name" value="GH"/>
</dbReference>
<keyword evidence="4 11" id="KW-0378">Hydrolase</keyword>
<keyword evidence="8" id="KW-0624">Polysaccharide degradation</keyword>
<comment type="similarity">
    <text evidence="2">Belongs to the glycosyl hydrolase 1 family.</text>
</comment>
<feature type="binding site" evidence="10">
    <location>
        <position position="301"/>
    </location>
    <ligand>
        <name>substrate</name>
    </ligand>
</feature>
<comment type="caution">
    <text evidence="11">The sequence shown here is derived from an EMBL/GenBank/DDBJ whole genome shotgun (WGS) entry which is preliminary data.</text>
</comment>
<dbReference type="InterPro" id="IPR033132">
    <property type="entry name" value="GH_1_N_CS"/>
</dbReference>
<keyword evidence="12" id="KW-1185">Reference proteome</keyword>
<proteinExistence type="inferred from homology"/>
<dbReference type="Gene3D" id="3.20.20.80">
    <property type="entry name" value="Glycosidases"/>
    <property type="match status" value="1"/>
</dbReference>
<dbReference type="PRINTS" id="PR00131">
    <property type="entry name" value="GLHYDRLASE1"/>
</dbReference>
<dbReference type="FunFam" id="3.20.20.80:FF:000004">
    <property type="entry name" value="Beta-glucosidase 6-phospho-beta-glucosidase"/>
    <property type="match status" value="1"/>
</dbReference>
<accession>A0A6G4U5M0</accession>
<dbReference type="Pfam" id="PF00232">
    <property type="entry name" value="Glyco_hydro_1"/>
    <property type="match status" value="1"/>
</dbReference>